<dbReference type="SMART" id="SM01003">
    <property type="entry name" value="AlaDh_PNT_N"/>
    <property type="match status" value="1"/>
</dbReference>
<keyword evidence="3" id="KW-0560">Oxidoreductase</keyword>
<keyword evidence="4" id="KW-0520">NAD</keyword>
<dbReference type="AlphaFoldDB" id="A0A521DEN4"/>
<dbReference type="InterPro" id="IPR008143">
    <property type="entry name" value="Ala_DH/PNT_CS2"/>
</dbReference>
<dbReference type="GO" id="GO:0042853">
    <property type="term" value="P:L-alanine catabolic process"/>
    <property type="evidence" value="ECO:0007669"/>
    <property type="project" value="InterPro"/>
</dbReference>
<evidence type="ECO:0000256" key="2">
    <source>
        <dbReference type="ARBA" id="ARBA00012897"/>
    </source>
</evidence>
<dbReference type="SMART" id="SM01002">
    <property type="entry name" value="AlaDh_PNT_C"/>
    <property type="match status" value="1"/>
</dbReference>
<organism evidence="7 8">
    <name type="scientific">Saccharicrinis carchari</name>
    <dbReference type="NCBI Taxonomy" id="1168039"/>
    <lineage>
        <taxon>Bacteria</taxon>
        <taxon>Pseudomonadati</taxon>
        <taxon>Bacteroidota</taxon>
        <taxon>Bacteroidia</taxon>
        <taxon>Marinilabiliales</taxon>
        <taxon>Marinilabiliaceae</taxon>
        <taxon>Saccharicrinis</taxon>
    </lineage>
</organism>
<feature type="domain" description="Alanine dehydrogenase/pyridine nucleotide transhydrogenase NAD(H)-binding" evidence="5">
    <location>
        <begin position="164"/>
        <end position="312"/>
    </location>
</feature>
<dbReference type="SUPFAM" id="SSF52283">
    <property type="entry name" value="Formate/glycerate dehydrogenase catalytic domain-like"/>
    <property type="match status" value="1"/>
</dbReference>
<dbReference type="InterPro" id="IPR007886">
    <property type="entry name" value="AlaDH/PNT_N"/>
</dbReference>
<dbReference type="PROSITE" id="PS00837">
    <property type="entry name" value="ALADH_PNT_2"/>
    <property type="match status" value="1"/>
</dbReference>
<dbReference type="SUPFAM" id="SSF51735">
    <property type="entry name" value="NAD(P)-binding Rossmann-fold domains"/>
    <property type="match status" value="1"/>
</dbReference>
<dbReference type="PANTHER" id="PTHR42795:SF1">
    <property type="entry name" value="ALANINE DEHYDROGENASE"/>
    <property type="match status" value="1"/>
</dbReference>
<gene>
    <name evidence="7" type="ORF">SAMN06265379_10562</name>
</gene>
<evidence type="ECO:0000259" key="5">
    <source>
        <dbReference type="SMART" id="SM01002"/>
    </source>
</evidence>
<keyword evidence="8" id="KW-1185">Reference proteome</keyword>
<dbReference type="InterPro" id="IPR036291">
    <property type="entry name" value="NAD(P)-bd_dom_sf"/>
</dbReference>
<comment type="similarity">
    <text evidence="1">Belongs to the AlaDH/PNT family.</text>
</comment>
<name>A0A521DEN4_SACCC</name>
<reference evidence="7 8" key="1">
    <citation type="submission" date="2017-05" db="EMBL/GenBank/DDBJ databases">
        <authorList>
            <person name="Varghese N."/>
            <person name="Submissions S."/>
        </authorList>
    </citation>
    <scope>NUCLEOTIDE SEQUENCE [LARGE SCALE GENOMIC DNA]</scope>
    <source>
        <strain evidence="7 8">DSM 27040</strain>
    </source>
</reference>
<evidence type="ECO:0000313" key="7">
    <source>
        <dbReference type="EMBL" id="SMO69420.1"/>
    </source>
</evidence>
<dbReference type="PANTHER" id="PTHR42795">
    <property type="entry name" value="ALANINE DEHYDROGENASE"/>
    <property type="match status" value="1"/>
</dbReference>
<sequence length="389" mass="42068">MPQEEMLEVKKTGKKLTIGIPKEKSKFENRIALTPQGIELLVENGHTVLFESGAGEAANFYDRNFSECGATIVNNNSEVFRAEVVLKISPFTNDELDLLSPGQTLISLVQLHQQSRELIRKMMDKKVNAIAFELIKDSNDCYPISRSMSEIEGVASIMIASEYLSKAHNGKGVLLGGITGVSPAEVIILGAGTAGESAARAALGLGATVKVFDNSLKSLRELELHVGQRVFTSVLYPKAVTKALKTADAVIANLRYLQSGLSYMVTEEQVSQMKKGAILIDLSMGQGGCFESSICTDFAHPVFIKHGVIHYCVPNVASHVARTASIALSNIFAPMLLQIANAGNINTLIKEDNGFSHGLYIYKGILTNHYIGETFSLPSKDIGLLMAAF</sequence>
<dbReference type="Proteomes" id="UP000319040">
    <property type="component" value="Unassembled WGS sequence"/>
</dbReference>
<dbReference type="RefSeq" id="WP_246095582.1">
    <property type="nucleotide sequence ID" value="NZ_FXTB01000005.1"/>
</dbReference>
<evidence type="ECO:0000256" key="3">
    <source>
        <dbReference type="ARBA" id="ARBA00023002"/>
    </source>
</evidence>
<protein>
    <recommendedName>
        <fullName evidence="2">alanine dehydrogenase</fullName>
        <ecNumber evidence="2">1.4.1.1</ecNumber>
    </recommendedName>
</protein>
<dbReference type="Pfam" id="PF01262">
    <property type="entry name" value="AlaDh_PNT_C"/>
    <property type="match status" value="1"/>
</dbReference>
<proteinExistence type="inferred from homology"/>
<dbReference type="EMBL" id="FXTB01000005">
    <property type="protein sequence ID" value="SMO69420.1"/>
    <property type="molecule type" value="Genomic_DNA"/>
</dbReference>
<feature type="domain" description="Alanine dehydrogenase/pyridine nucleotide transhydrogenase N-terminal" evidence="6">
    <location>
        <begin position="19"/>
        <end position="152"/>
    </location>
</feature>
<dbReference type="EC" id="1.4.1.1" evidence="2"/>
<evidence type="ECO:0000313" key="8">
    <source>
        <dbReference type="Proteomes" id="UP000319040"/>
    </source>
</evidence>
<evidence type="ECO:0000256" key="4">
    <source>
        <dbReference type="ARBA" id="ARBA00023027"/>
    </source>
</evidence>
<evidence type="ECO:0000256" key="1">
    <source>
        <dbReference type="ARBA" id="ARBA00005689"/>
    </source>
</evidence>
<dbReference type="Gene3D" id="3.40.50.720">
    <property type="entry name" value="NAD(P)-binding Rossmann-like Domain"/>
    <property type="match status" value="2"/>
</dbReference>
<accession>A0A521DEN4</accession>
<dbReference type="CDD" id="cd05305">
    <property type="entry name" value="L-AlaDH"/>
    <property type="match status" value="1"/>
</dbReference>
<dbReference type="InterPro" id="IPR008141">
    <property type="entry name" value="Ala_DH"/>
</dbReference>
<evidence type="ECO:0000259" key="6">
    <source>
        <dbReference type="SMART" id="SM01003"/>
    </source>
</evidence>
<dbReference type="GO" id="GO:0000286">
    <property type="term" value="F:alanine dehydrogenase activity"/>
    <property type="evidence" value="ECO:0007669"/>
    <property type="project" value="UniProtKB-EC"/>
</dbReference>
<dbReference type="GO" id="GO:0005886">
    <property type="term" value="C:plasma membrane"/>
    <property type="evidence" value="ECO:0007669"/>
    <property type="project" value="TreeGrafter"/>
</dbReference>
<dbReference type="Pfam" id="PF05222">
    <property type="entry name" value="AlaDh_PNT_N"/>
    <property type="match status" value="1"/>
</dbReference>
<dbReference type="InterPro" id="IPR007698">
    <property type="entry name" value="AlaDH/PNT_NAD(H)-bd"/>
</dbReference>